<feature type="domain" description="ENPP1-3/EXOG-like endonuclease/phosphodiesterase" evidence="1">
    <location>
        <begin position="52"/>
        <end position="246"/>
    </location>
</feature>
<dbReference type="InterPro" id="IPR020821">
    <property type="entry name" value="ENPP1-3/EXOG-like_nuc-like"/>
</dbReference>
<accession>A0A644TVL5</accession>
<evidence type="ECO:0008006" key="4">
    <source>
        <dbReference type="Google" id="ProtNLM"/>
    </source>
</evidence>
<comment type="caution">
    <text evidence="3">The sequence shown here is derived from an EMBL/GenBank/DDBJ whole genome shotgun (WGS) entry which is preliminary data.</text>
</comment>
<dbReference type="GO" id="GO:0016787">
    <property type="term" value="F:hydrolase activity"/>
    <property type="evidence" value="ECO:0007669"/>
    <property type="project" value="InterPro"/>
</dbReference>
<dbReference type="InterPro" id="IPR001604">
    <property type="entry name" value="Endo_G_ENPP1-like_dom"/>
</dbReference>
<reference evidence="3" key="1">
    <citation type="submission" date="2019-08" db="EMBL/GenBank/DDBJ databases">
        <authorList>
            <person name="Kucharzyk K."/>
            <person name="Murdoch R.W."/>
            <person name="Higgins S."/>
            <person name="Loffler F."/>
        </authorList>
    </citation>
    <scope>NUCLEOTIDE SEQUENCE</scope>
</reference>
<dbReference type="PANTHER" id="PTHR13966:SF5">
    <property type="entry name" value="ENDONUCLEASE G, MITOCHONDRIAL"/>
    <property type="match status" value="1"/>
</dbReference>
<evidence type="ECO:0000259" key="2">
    <source>
        <dbReference type="SMART" id="SM00892"/>
    </source>
</evidence>
<dbReference type="AlphaFoldDB" id="A0A644TVL5"/>
<feature type="domain" description="DNA/RNA non-specific endonuclease/pyrophosphatase/phosphodiesterase" evidence="2">
    <location>
        <begin position="51"/>
        <end position="243"/>
    </location>
</feature>
<dbReference type="InterPro" id="IPR040255">
    <property type="entry name" value="Non-specific_endonuclease"/>
</dbReference>
<organism evidence="3">
    <name type="scientific">bioreactor metagenome</name>
    <dbReference type="NCBI Taxonomy" id="1076179"/>
    <lineage>
        <taxon>unclassified sequences</taxon>
        <taxon>metagenomes</taxon>
        <taxon>ecological metagenomes</taxon>
    </lineage>
</organism>
<dbReference type="EMBL" id="VSSQ01000051">
    <property type="protein sequence ID" value="MPL70232.1"/>
    <property type="molecule type" value="Genomic_DNA"/>
</dbReference>
<dbReference type="Pfam" id="PF01223">
    <property type="entry name" value="Endonuclease_NS"/>
    <property type="match status" value="1"/>
</dbReference>
<dbReference type="Gene3D" id="3.40.570.10">
    <property type="entry name" value="Extracellular Endonuclease, subunit A"/>
    <property type="match status" value="1"/>
</dbReference>
<evidence type="ECO:0000259" key="1">
    <source>
        <dbReference type="SMART" id="SM00477"/>
    </source>
</evidence>
<dbReference type="SUPFAM" id="SSF54060">
    <property type="entry name" value="His-Me finger endonucleases"/>
    <property type="match status" value="1"/>
</dbReference>
<dbReference type="GO" id="GO:0003676">
    <property type="term" value="F:nucleic acid binding"/>
    <property type="evidence" value="ECO:0007669"/>
    <property type="project" value="InterPro"/>
</dbReference>
<protein>
    <recommendedName>
        <fullName evidence="4">Nuclease</fullName>
    </recommendedName>
</protein>
<evidence type="ECO:0000313" key="3">
    <source>
        <dbReference type="EMBL" id="MPL70232.1"/>
    </source>
</evidence>
<dbReference type="GO" id="GO:0004519">
    <property type="term" value="F:endonuclease activity"/>
    <property type="evidence" value="ECO:0007669"/>
    <property type="project" value="TreeGrafter"/>
</dbReference>
<dbReference type="SMART" id="SM00892">
    <property type="entry name" value="Endonuclease_NS"/>
    <property type="match status" value="1"/>
</dbReference>
<dbReference type="SMART" id="SM00477">
    <property type="entry name" value="NUC"/>
    <property type="match status" value="1"/>
</dbReference>
<dbReference type="GO" id="GO:0046872">
    <property type="term" value="F:metal ion binding"/>
    <property type="evidence" value="ECO:0007669"/>
    <property type="project" value="InterPro"/>
</dbReference>
<name>A0A644TVL5_9ZZZZ</name>
<proteinExistence type="predicted"/>
<gene>
    <name evidence="3" type="ORF">SDC9_15987</name>
</gene>
<dbReference type="InterPro" id="IPR044929">
    <property type="entry name" value="DNA/RNA_non-sp_Endonuclease_sf"/>
</dbReference>
<sequence>MKRSKFIFFWTLIFLLTIENVFSQDLKSILTINNSIPSYKLKKEINVEVVDHKYFKLGYSEKHEVAGWVAYLLTKDMVINQKSGRKNRFKEDKKVSTGSASVSDYKYSGYDKGHICPNADMSFSQEAQNLTFLMSNMAPQIHSFNAGKWKELETKVREWAIENDSIIIISGSLFDSIITTIGKKNKVSVPYRFYKVIIDISYPTYKAIGFVLENEKLNEDLYNYSMSLSDLETFTGMIFFSDFNQKESIKNLKYNCSIRDWERKNLKQKNKTKK</sequence>
<dbReference type="InterPro" id="IPR044925">
    <property type="entry name" value="His-Me_finger_sf"/>
</dbReference>
<dbReference type="PANTHER" id="PTHR13966">
    <property type="entry name" value="ENDONUCLEASE RELATED"/>
    <property type="match status" value="1"/>
</dbReference>